<dbReference type="GO" id="GO:0005886">
    <property type="term" value="C:plasma membrane"/>
    <property type="evidence" value="ECO:0007669"/>
    <property type="project" value="UniProtKB-SubCell"/>
</dbReference>
<dbReference type="Gene3D" id="1.20.120.1220">
    <property type="match status" value="1"/>
</dbReference>
<dbReference type="InterPro" id="IPR000045">
    <property type="entry name" value="Prepilin_IV_endopep_pep"/>
</dbReference>
<evidence type="ECO:0000256" key="18">
    <source>
        <dbReference type="RuleBase" id="RU003794"/>
    </source>
</evidence>
<dbReference type="HOGENOM" id="CLU_057101_0_0_6"/>
<dbReference type="Proteomes" id="UP000032803">
    <property type="component" value="Chromosome I"/>
</dbReference>
<evidence type="ECO:0000256" key="15">
    <source>
        <dbReference type="ARBA" id="ARBA00067082"/>
    </source>
</evidence>
<dbReference type="EC" id="2.1.1.-" evidence="18"/>
<evidence type="ECO:0000256" key="1">
    <source>
        <dbReference type="ARBA" id="ARBA00004429"/>
    </source>
</evidence>
<dbReference type="FunFam" id="1.20.120.1220:FF:000001">
    <property type="entry name" value="Type 4 prepilin-like proteins leader peptide-processing enzyme"/>
    <property type="match status" value="1"/>
</dbReference>
<keyword evidence="3" id="KW-1003">Cell membrane</keyword>
<evidence type="ECO:0000256" key="19">
    <source>
        <dbReference type="SAM" id="Phobius"/>
    </source>
</evidence>
<dbReference type="STRING" id="449.LHA_1627"/>
<comment type="catalytic activity">
    <reaction evidence="14 18">
        <text>Typically cleaves a -Gly-|-Phe- bond to release an N-terminal, basic peptide of 5-8 residues from type IV prepilin, and then N-methylates the new N-terminal amino group, the methyl donor being S-adenosyl-L-methionine.</text>
        <dbReference type="EC" id="3.4.23.43"/>
    </reaction>
</comment>
<feature type="domain" description="Prepilin type IV endopeptidase peptidase" evidence="20">
    <location>
        <begin position="134"/>
        <end position="243"/>
    </location>
</feature>
<evidence type="ECO:0000256" key="7">
    <source>
        <dbReference type="ARBA" id="ARBA00022679"/>
    </source>
</evidence>
<feature type="transmembrane region" description="Helical" evidence="19">
    <location>
        <begin position="152"/>
        <end position="168"/>
    </location>
</feature>
<evidence type="ECO:0000259" key="20">
    <source>
        <dbReference type="Pfam" id="PF01478"/>
    </source>
</evidence>
<dbReference type="InterPro" id="IPR050882">
    <property type="entry name" value="Prepilin_peptidase/N-MTase"/>
</dbReference>
<evidence type="ECO:0000259" key="21">
    <source>
        <dbReference type="Pfam" id="PF06750"/>
    </source>
</evidence>
<feature type="transmembrane region" description="Helical" evidence="19">
    <location>
        <begin position="258"/>
        <end position="282"/>
    </location>
</feature>
<evidence type="ECO:0000256" key="3">
    <source>
        <dbReference type="ARBA" id="ARBA00022475"/>
    </source>
</evidence>
<evidence type="ECO:0000256" key="16">
    <source>
        <dbReference type="ARBA" id="ARBA00071870"/>
    </source>
</evidence>
<dbReference type="OrthoDB" id="9789291at2"/>
<comment type="function">
    <text evidence="18">Plays an essential role in type IV pili and type II pseudopili formation by proteolytically removing the leader sequence from substrate proteins and subsequently monomethylating the alpha-amino group of the newly exposed N-terminal phenylalanine.</text>
</comment>
<evidence type="ECO:0000256" key="12">
    <source>
        <dbReference type="ARBA" id="ARBA00023136"/>
    </source>
</evidence>
<evidence type="ECO:0000256" key="14">
    <source>
        <dbReference type="ARBA" id="ARBA00050401"/>
    </source>
</evidence>
<organism evidence="22 23">
    <name type="scientific">Legionella hackeliae</name>
    <dbReference type="NCBI Taxonomy" id="449"/>
    <lineage>
        <taxon>Bacteria</taxon>
        <taxon>Pseudomonadati</taxon>
        <taxon>Pseudomonadota</taxon>
        <taxon>Gammaproteobacteria</taxon>
        <taxon>Legionellales</taxon>
        <taxon>Legionellaceae</taxon>
        <taxon>Legionella</taxon>
    </lineage>
</organism>
<keyword evidence="4" id="KW-0997">Cell inner membrane</keyword>
<evidence type="ECO:0000313" key="23">
    <source>
        <dbReference type="Proteomes" id="UP000032803"/>
    </source>
</evidence>
<comment type="similarity">
    <text evidence="2 17">Belongs to the peptidase A24 family.</text>
</comment>
<proteinExistence type="inferred from homology"/>
<dbReference type="PANTHER" id="PTHR30487:SF0">
    <property type="entry name" value="PREPILIN LEADER PEPTIDASE_N-METHYLTRANSFERASE-RELATED"/>
    <property type="match status" value="1"/>
</dbReference>
<evidence type="ECO:0000256" key="17">
    <source>
        <dbReference type="RuleBase" id="RU003793"/>
    </source>
</evidence>
<evidence type="ECO:0000256" key="2">
    <source>
        <dbReference type="ARBA" id="ARBA00005801"/>
    </source>
</evidence>
<dbReference type="RefSeq" id="WP_045106006.1">
    <property type="nucleotide sequence ID" value="NZ_LN681225.1"/>
</dbReference>
<dbReference type="GO" id="GO:0006465">
    <property type="term" value="P:signal peptide processing"/>
    <property type="evidence" value="ECO:0007669"/>
    <property type="project" value="TreeGrafter"/>
</dbReference>
<dbReference type="EMBL" id="LN681225">
    <property type="protein sequence ID" value="CEK10667.1"/>
    <property type="molecule type" value="Genomic_DNA"/>
</dbReference>
<dbReference type="PATRIC" id="fig|449.7.peg.2014"/>
<keyword evidence="7 18" id="KW-0808">Transferase</keyword>
<protein>
    <recommendedName>
        <fullName evidence="16 18">Prepilin leader peptidase/N-methyltransferase</fullName>
        <ecNumber evidence="18">2.1.1.-</ecNumber>
        <ecNumber evidence="15 18">3.4.23.43</ecNumber>
    </recommendedName>
</protein>
<reference evidence="23" key="1">
    <citation type="submission" date="2014-09" db="EMBL/GenBank/DDBJ databases">
        <authorList>
            <person name="Gomez-Valero L."/>
        </authorList>
    </citation>
    <scope>NUCLEOTIDE SEQUENCE [LARGE SCALE GENOMIC DNA]</scope>
    <source>
        <strain evidence="23">ATCC35250</strain>
    </source>
</reference>
<keyword evidence="9 18" id="KW-0812">Transmembrane</keyword>
<feature type="transmembrane region" description="Helical" evidence="19">
    <location>
        <begin position="180"/>
        <end position="201"/>
    </location>
</feature>
<evidence type="ECO:0000313" key="22">
    <source>
        <dbReference type="EMBL" id="CEK10667.1"/>
    </source>
</evidence>
<dbReference type="EC" id="3.4.23.43" evidence="15 18"/>
<comment type="subcellular location">
    <subcellularLocation>
        <location evidence="1">Cell inner membrane</location>
        <topology evidence="1">Multi-pass membrane protein</topology>
    </subcellularLocation>
    <subcellularLocation>
        <location evidence="18">Cell membrane</location>
        <topology evidence="18">Multi-pass membrane protein</topology>
    </subcellularLocation>
</comment>
<feature type="transmembrane region" description="Helical" evidence="19">
    <location>
        <begin position="115"/>
        <end position="146"/>
    </location>
</feature>
<evidence type="ECO:0000256" key="5">
    <source>
        <dbReference type="ARBA" id="ARBA00022603"/>
    </source>
</evidence>
<accession>A0A0A8UUC6</accession>
<name>A0A0A8UUC6_LEGHA</name>
<keyword evidence="8" id="KW-0949">S-adenosyl-L-methionine</keyword>
<feature type="domain" description="Prepilin peptidase A24 N-terminal" evidence="21">
    <location>
        <begin position="20"/>
        <end position="124"/>
    </location>
</feature>
<dbReference type="AlphaFoldDB" id="A0A0A8UUC6"/>
<evidence type="ECO:0000256" key="11">
    <source>
        <dbReference type="ARBA" id="ARBA00022989"/>
    </source>
</evidence>
<dbReference type="GO" id="GO:0008168">
    <property type="term" value="F:methyltransferase activity"/>
    <property type="evidence" value="ECO:0007669"/>
    <property type="project" value="UniProtKB-KW"/>
</dbReference>
<dbReference type="PANTHER" id="PTHR30487">
    <property type="entry name" value="TYPE 4 PREPILIN-LIKE PROTEINS LEADER PEPTIDE-PROCESSING ENZYME"/>
    <property type="match status" value="1"/>
</dbReference>
<dbReference type="Pfam" id="PF06750">
    <property type="entry name" value="A24_N_bact"/>
    <property type="match status" value="1"/>
</dbReference>
<dbReference type="GO" id="GO:0004190">
    <property type="term" value="F:aspartic-type endopeptidase activity"/>
    <property type="evidence" value="ECO:0007669"/>
    <property type="project" value="UniProtKB-EC"/>
</dbReference>
<keyword evidence="23" id="KW-1185">Reference proteome</keyword>
<sequence length="286" mass="32244">MFNQIEIVSSPTTYIFLALFTLAIGSLLNVIIYRLPIMLRTEFEKECRAFLKLPELATHTFNLFLPRSFCPQCKTTISAFNNIPIVSYCLQRGRCRQCGHAIPIRYPIVEGVTCLIALLSAWTFGFNLTLLFVLLFSWLLICLFFIDLEHQILPDSLTLSLLWLGLIANTRTLFASLTDAVLSSVIAYLSLWLLMKIFYWIRGKVGMGNGDFKLFAALAAWFGWTQLPLILFVASILGAITGLTYLKLTKQGKDTPIPFGPFLCISGFISLFWGKAILHGYIGLFL</sequence>
<dbReference type="InterPro" id="IPR014032">
    <property type="entry name" value="Peptidase_A24A_bac"/>
</dbReference>
<dbReference type="KEGG" id="lha:LHA_1627"/>
<feature type="transmembrane region" description="Helical" evidence="19">
    <location>
        <begin position="221"/>
        <end position="246"/>
    </location>
</feature>
<gene>
    <name evidence="22" type="primary">pilD</name>
    <name evidence="22" type="ORF">LHA_1627</name>
</gene>
<keyword evidence="6 18" id="KW-0645">Protease</keyword>
<keyword evidence="13 18" id="KW-0511">Multifunctional enzyme</keyword>
<dbReference type="PRINTS" id="PR00864">
    <property type="entry name" value="PREPILNPTASE"/>
</dbReference>
<evidence type="ECO:0000256" key="8">
    <source>
        <dbReference type="ARBA" id="ARBA00022691"/>
    </source>
</evidence>
<keyword evidence="10 18" id="KW-0378">Hydrolase</keyword>
<dbReference type="InterPro" id="IPR010627">
    <property type="entry name" value="Prepilin_pept_A24_N"/>
</dbReference>
<keyword evidence="5 18" id="KW-0489">Methyltransferase</keyword>
<evidence type="ECO:0000256" key="9">
    <source>
        <dbReference type="ARBA" id="ARBA00022692"/>
    </source>
</evidence>
<evidence type="ECO:0000256" key="13">
    <source>
        <dbReference type="ARBA" id="ARBA00023268"/>
    </source>
</evidence>
<keyword evidence="11 19" id="KW-1133">Transmembrane helix</keyword>
<dbReference type="Pfam" id="PF01478">
    <property type="entry name" value="Peptidase_A24"/>
    <property type="match status" value="1"/>
</dbReference>
<evidence type="ECO:0000256" key="4">
    <source>
        <dbReference type="ARBA" id="ARBA00022519"/>
    </source>
</evidence>
<keyword evidence="12 19" id="KW-0472">Membrane</keyword>
<dbReference type="GO" id="GO:0032259">
    <property type="term" value="P:methylation"/>
    <property type="evidence" value="ECO:0007669"/>
    <property type="project" value="UniProtKB-KW"/>
</dbReference>
<evidence type="ECO:0000256" key="10">
    <source>
        <dbReference type="ARBA" id="ARBA00022801"/>
    </source>
</evidence>
<evidence type="ECO:0000256" key="6">
    <source>
        <dbReference type="ARBA" id="ARBA00022670"/>
    </source>
</evidence>
<feature type="transmembrane region" description="Helical" evidence="19">
    <location>
        <begin position="12"/>
        <end position="35"/>
    </location>
</feature>